<comment type="subunit">
    <text evidence="3">Interacts with UBC9, RAN, RBM8A, eIF-1A and PAX6.</text>
</comment>
<comment type="subcellular location">
    <subcellularLocation>
        <location evidence="1">Nucleus</location>
    </subcellularLocation>
</comment>
<reference evidence="10 11" key="1">
    <citation type="journal article" date="2016" name="Proc. Natl. Acad. Sci. U.S.A.">
        <title>Lipid metabolic changes in an early divergent fungus govern the establishment of a mutualistic symbiosis with endobacteria.</title>
        <authorList>
            <person name="Lastovetsky O.A."/>
            <person name="Gaspar M.L."/>
            <person name="Mondo S.J."/>
            <person name="LaButti K.M."/>
            <person name="Sandor L."/>
            <person name="Grigoriev I.V."/>
            <person name="Henry S.A."/>
            <person name="Pawlowska T.E."/>
        </authorList>
    </citation>
    <scope>NUCLEOTIDE SEQUENCE [LARGE SCALE GENOMIC DNA]</scope>
    <source>
        <strain evidence="10 11">ATCC 52813</strain>
    </source>
</reference>
<dbReference type="PROSITE" id="PS50166">
    <property type="entry name" value="IMPORTIN_B_NT"/>
    <property type="match status" value="1"/>
</dbReference>
<name>A0A2G4T9D4_RHIZD</name>
<dbReference type="AlphaFoldDB" id="A0A2G4T9D4"/>
<proteinExistence type="inferred from homology"/>
<evidence type="ECO:0000256" key="7">
    <source>
        <dbReference type="ARBA" id="ARBA00022927"/>
    </source>
</evidence>
<dbReference type="PANTHER" id="PTHR12363">
    <property type="entry name" value="TRANSPORTIN 3 AND IMPORTIN 13"/>
    <property type="match status" value="1"/>
</dbReference>
<dbReference type="InterPro" id="IPR057941">
    <property type="entry name" value="TPR_TNPO3_IPO13_2nd"/>
</dbReference>
<dbReference type="Pfam" id="PF18806">
    <property type="entry name" value="Importin_rep_3"/>
    <property type="match status" value="1"/>
</dbReference>
<dbReference type="InterPro" id="IPR057942">
    <property type="entry name" value="TPR_TNPO3_IPO13_3rd"/>
</dbReference>
<sequence length="968" mass="110125">MQMDQLSITDLENLIAHFYNTSNATAAKQIQEQLQIIQRQPYAWDLASQLLASESDHCRFFGAHTFQIKISRDWETLPEDKIEWLRNELLGWVVRLCTGPAFITTKLYTALIAYAFYTVPSHWTSFIPETIKVLQMGAQMYQIPTDTINMAILEFCTLVPEEVSNAHLLGGRKLQLIGELKESVPLVLAQLSNLIFSENETVRSKVLRCLQSWVQYGINLEDTYPLLQRTMAMLGDEQVFEQAVDVLLESMQQNAWSKYHTLRNDLLLCFTSHEMKAKFSLSISDDDEETARLLAKLFSTYGETYTDYIAKELVDPNIQSLMSMIMRLTGFEGYFPADQEVSEIPLNFWYILQETLHDESVLPPPKDNPKLWNCAQSAIAMYRELVVILIKNARYPDDDTWNSWNKDTKDKFKIWRRDLGDVMINPYYVLRGDMLAILLEYASSILDQWAFLPTASQELEAALFSLKSISEEVSHDENEHVPRFFDVLARLPNECHIRLKNTVLLLLGSLSEWLKLHPVFLGSVMNYIVPCLSDTRLAQSASTSFADICDTCRESLVAELSDLMQVYAAMANSHIKPPILQKVVESVADVIQVLPPERAIAPLMSLTGDILQGIAVALNSTDNQEIIRERLLEQLQYLSACCRGIQSPNDDYQSLNERMSVYDAFASGQLASMYASIEGFNEMIYAIRESSMRIAQTWANDEKIAKGLSHFLDMGMKSTSPLMSLRFEDLAALVESAYQTAPYSCWLDTASLIMNVYGGQDYHRLRDLLGTLTNKTFEFIHGAEAMEQYPDIVDSYFSLLSRTIRRCPLAFYELPREMIHIIFMFVIAGMGLQERLALKAALNFVADFVSQELDETKAKAVDEIMMTMGIQIMEQLLMGIGGRVPRSFSGPLVDTLYKMIGRYLEPSRQWLQTLLANDQFPSVMVSKSDKEMFLKGVLGTRSLKRFKENVNTFSIKCRGLGNASFGKV</sequence>
<evidence type="ECO:0000256" key="1">
    <source>
        <dbReference type="ARBA" id="ARBA00004123"/>
    </source>
</evidence>
<keyword evidence="5" id="KW-0813">Transport</keyword>
<evidence type="ECO:0000313" key="10">
    <source>
        <dbReference type="EMBL" id="PHZ17627.1"/>
    </source>
</evidence>
<keyword evidence="8" id="KW-0539">Nucleus</keyword>
<dbReference type="GO" id="GO:0005634">
    <property type="term" value="C:nucleus"/>
    <property type="evidence" value="ECO:0007669"/>
    <property type="project" value="UniProtKB-SubCell"/>
</dbReference>
<evidence type="ECO:0000313" key="11">
    <source>
        <dbReference type="Proteomes" id="UP000242254"/>
    </source>
</evidence>
<evidence type="ECO:0000256" key="4">
    <source>
        <dbReference type="ARBA" id="ARBA00016020"/>
    </source>
</evidence>
<dbReference type="GO" id="GO:0031267">
    <property type="term" value="F:small GTPase binding"/>
    <property type="evidence" value="ECO:0007669"/>
    <property type="project" value="InterPro"/>
</dbReference>
<dbReference type="RefSeq" id="XP_023471335.1">
    <property type="nucleotide sequence ID" value="XM_023611091.1"/>
</dbReference>
<dbReference type="EMBL" id="KZ303842">
    <property type="protein sequence ID" value="PHZ17627.1"/>
    <property type="molecule type" value="Genomic_DNA"/>
</dbReference>
<dbReference type="InterPro" id="IPR011989">
    <property type="entry name" value="ARM-like"/>
</dbReference>
<dbReference type="Pfam" id="PF18773">
    <property type="entry name" value="Importin_rep"/>
    <property type="match status" value="1"/>
</dbReference>
<dbReference type="GeneID" id="35442081"/>
<dbReference type="InterPro" id="IPR016024">
    <property type="entry name" value="ARM-type_fold"/>
</dbReference>
<dbReference type="Pfam" id="PF24138">
    <property type="entry name" value="TPR_TNPO3_IPO13_2nd"/>
    <property type="match status" value="1"/>
</dbReference>
<keyword evidence="7" id="KW-0653">Protein transport</keyword>
<dbReference type="Pfam" id="PF24140">
    <property type="entry name" value="TPR_TNPO3_IPO13_3rd"/>
    <property type="match status" value="1"/>
</dbReference>
<dbReference type="InterPro" id="IPR040709">
    <property type="entry name" value="Importin_rep_1"/>
</dbReference>
<dbReference type="SUPFAM" id="SSF48371">
    <property type="entry name" value="ARM repeat"/>
    <property type="match status" value="1"/>
</dbReference>
<dbReference type="GO" id="GO:0006606">
    <property type="term" value="P:protein import into nucleus"/>
    <property type="evidence" value="ECO:0007669"/>
    <property type="project" value="TreeGrafter"/>
</dbReference>
<dbReference type="GO" id="GO:0005737">
    <property type="term" value="C:cytoplasm"/>
    <property type="evidence" value="ECO:0007669"/>
    <property type="project" value="TreeGrafter"/>
</dbReference>
<gene>
    <name evidence="10" type="ORF">RHIMIDRAFT_254423</name>
</gene>
<evidence type="ECO:0000256" key="6">
    <source>
        <dbReference type="ARBA" id="ARBA00022737"/>
    </source>
</evidence>
<evidence type="ECO:0000256" key="3">
    <source>
        <dbReference type="ARBA" id="ARBA00011422"/>
    </source>
</evidence>
<dbReference type="Gene3D" id="1.25.10.10">
    <property type="entry name" value="Leucine-rich Repeat Variant"/>
    <property type="match status" value="1"/>
</dbReference>
<dbReference type="Pfam" id="PF08389">
    <property type="entry name" value="Xpo1"/>
    <property type="match status" value="1"/>
</dbReference>
<dbReference type="Proteomes" id="UP000242254">
    <property type="component" value="Unassembled WGS sequence"/>
</dbReference>
<dbReference type="InterPro" id="IPR001494">
    <property type="entry name" value="Importin-beta_N"/>
</dbReference>
<comment type="similarity">
    <text evidence="2">Belongs to the importin beta family.</text>
</comment>
<dbReference type="Pfam" id="PF03810">
    <property type="entry name" value="IBN_N"/>
    <property type="match status" value="1"/>
</dbReference>
<organism evidence="10 11">
    <name type="scientific">Rhizopus microsporus ATCC 52813</name>
    <dbReference type="NCBI Taxonomy" id="1340429"/>
    <lineage>
        <taxon>Eukaryota</taxon>
        <taxon>Fungi</taxon>
        <taxon>Fungi incertae sedis</taxon>
        <taxon>Mucoromycota</taxon>
        <taxon>Mucoromycotina</taxon>
        <taxon>Mucoromycetes</taxon>
        <taxon>Mucorales</taxon>
        <taxon>Mucorineae</taxon>
        <taxon>Rhizopodaceae</taxon>
        <taxon>Rhizopus</taxon>
    </lineage>
</organism>
<evidence type="ECO:0000256" key="5">
    <source>
        <dbReference type="ARBA" id="ARBA00022448"/>
    </source>
</evidence>
<dbReference type="InterPro" id="IPR040520">
    <property type="entry name" value="Importin_rep_3"/>
</dbReference>
<dbReference type="InterPro" id="IPR051345">
    <property type="entry name" value="Importin_beta-like_NTR"/>
</dbReference>
<keyword evidence="11" id="KW-1185">Reference proteome</keyword>
<protein>
    <recommendedName>
        <fullName evidence="4">Importin-13</fullName>
    </recommendedName>
</protein>
<dbReference type="PANTHER" id="PTHR12363:SF33">
    <property type="entry name" value="IMPORTIN-13"/>
    <property type="match status" value="1"/>
</dbReference>
<dbReference type="InterPro" id="IPR013598">
    <property type="entry name" value="Exportin-1/Importin-b-like"/>
</dbReference>
<keyword evidence="6" id="KW-0677">Repeat</keyword>
<dbReference type="STRING" id="1340429.A0A2G4T9D4"/>
<evidence type="ECO:0000256" key="8">
    <source>
        <dbReference type="ARBA" id="ARBA00023242"/>
    </source>
</evidence>
<evidence type="ECO:0000259" key="9">
    <source>
        <dbReference type="PROSITE" id="PS50166"/>
    </source>
</evidence>
<evidence type="ECO:0000256" key="2">
    <source>
        <dbReference type="ARBA" id="ARBA00007991"/>
    </source>
</evidence>
<feature type="domain" description="Importin N-terminal" evidence="9">
    <location>
        <begin position="30"/>
        <end position="95"/>
    </location>
</feature>
<accession>A0A2G4T9D4</accession>